<keyword evidence="1" id="KW-0812">Transmembrane</keyword>
<feature type="transmembrane region" description="Helical" evidence="1">
    <location>
        <begin position="374"/>
        <end position="397"/>
    </location>
</feature>
<keyword evidence="1" id="KW-1133">Transmembrane helix</keyword>
<comment type="caution">
    <text evidence="2">The sequence shown here is derived from an EMBL/GenBank/DDBJ whole genome shotgun (WGS) entry which is preliminary data.</text>
</comment>
<dbReference type="RefSeq" id="WP_115927156.1">
    <property type="nucleotide sequence ID" value="NZ_QNVV01000003.1"/>
</dbReference>
<gene>
    <name evidence="2" type="ORF">DRF67_04600</name>
</gene>
<organism evidence="2 3">
    <name type="scientific">Chryseobacterium pennipullorum</name>
    <dbReference type="NCBI Taxonomy" id="2258963"/>
    <lineage>
        <taxon>Bacteria</taxon>
        <taxon>Pseudomonadati</taxon>
        <taxon>Bacteroidota</taxon>
        <taxon>Flavobacteriia</taxon>
        <taxon>Flavobacteriales</taxon>
        <taxon>Weeksellaceae</taxon>
        <taxon>Chryseobacterium group</taxon>
        <taxon>Chryseobacterium</taxon>
    </lineage>
</organism>
<dbReference type="EMBL" id="QNVV01000003">
    <property type="protein sequence ID" value="REC48841.1"/>
    <property type="molecule type" value="Genomic_DNA"/>
</dbReference>
<feature type="transmembrane region" description="Helical" evidence="1">
    <location>
        <begin position="490"/>
        <end position="513"/>
    </location>
</feature>
<evidence type="ECO:0000313" key="3">
    <source>
        <dbReference type="Proteomes" id="UP000256257"/>
    </source>
</evidence>
<proteinExistence type="predicted"/>
<protein>
    <submittedName>
        <fullName evidence="2">Uncharacterized protein</fullName>
    </submittedName>
</protein>
<dbReference type="AlphaFoldDB" id="A0A3D9B5B7"/>
<dbReference type="OrthoDB" id="1218225at2"/>
<name>A0A3D9B5B7_9FLAO</name>
<keyword evidence="1" id="KW-0472">Membrane</keyword>
<accession>A0A3D9B5B7</accession>
<evidence type="ECO:0000256" key="1">
    <source>
        <dbReference type="SAM" id="Phobius"/>
    </source>
</evidence>
<reference evidence="2 3" key="1">
    <citation type="submission" date="2018-06" db="EMBL/GenBank/DDBJ databases">
        <title>Novel Chryseobacterium species.</title>
        <authorList>
            <person name="Newman J."/>
            <person name="Hugo C."/>
            <person name="Oosthuizen L."/>
            <person name="Charimba G."/>
        </authorList>
    </citation>
    <scope>NUCLEOTIDE SEQUENCE [LARGE SCALE GENOMIC DNA]</scope>
    <source>
        <strain evidence="2 3">7_F195</strain>
    </source>
</reference>
<keyword evidence="3" id="KW-1185">Reference proteome</keyword>
<dbReference type="Proteomes" id="UP000256257">
    <property type="component" value="Unassembled WGS sequence"/>
</dbReference>
<sequence>MENTDYKDIFDIGNEALSMDNQLSFPSFPSFKAAFTIGENIRGMSNVNPLATVKLFNQTPDDLLTKYFPDGSTPVEGTFTYIPDNRSDLTSVIKTTVKDFYYYSVVDVKNFAFKVIIFSSTEATKLKECFEVSSPQGREILIFVEDNSSDNVSGTYGAIKISDEVLTFLNSKKRLAYDVYDNTEIYKEIKAVVPELTDDQIKGLLQKGYIEDTRIDIAKTYFNVASFFSSGISLLHPALGILTNNAVRTATSSVLEKIIETIEKARLGENRWQPRPPRLENGAFDESYKYDPLISSGNSNSGTVNFTEINRYLKTMLTEQNDFVRSLLNIKKDFKPNSQPKGLLEILYKSYLDAYYIMHNVASNLEILKYGTKVYNALLCGIWNGLIDAVSGIFAMVKMMYDGITLGKDFAQNIEKYLPTLLEQFDEAIQAIKSIDFTETAKYIYGKLIEIKLTFDPVACAYFIGYAYGFIISLIIEIVVGILVSGGTLSIAAIINALAETILGIFRLTWGALKGVAKAFRSFTRFVVKSINDLIKGFQELITWLKKGWSELKKIIDEGFDLSTKKHWMSPGYFKFGEDPATFRNFIRLRERGDDGYYNILCHGSEKNVIIDGRILKPQELANLIVEQGYEKGEPIRLIACKTGSKQNGFAKKLAEILDVEVIAPTEKIAIDDLGQFIHDKKGKFVKFVKD</sequence>
<evidence type="ECO:0000313" key="2">
    <source>
        <dbReference type="EMBL" id="REC48841.1"/>
    </source>
</evidence>
<feature type="transmembrane region" description="Helical" evidence="1">
    <location>
        <begin position="459"/>
        <end position="484"/>
    </location>
</feature>